<organism evidence="2 3">
    <name type="scientific">Dendrobium thyrsiflorum</name>
    <name type="common">Pinecone-like raceme dendrobium</name>
    <name type="synonym">Orchid</name>
    <dbReference type="NCBI Taxonomy" id="117978"/>
    <lineage>
        <taxon>Eukaryota</taxon>
        <taxon>Viridiplantae</taxon>
        <taxon>Streptophyta</taxon>
        <taxon>Embryophyta</taxon>
        <taxon>Tracheophyta</taxon>
        <taxon>Spermatophyta</taxon>
        <taxon>Magnoliopsida</taxon>
        <taxon>Liliopsida</taxon>
        <taxon>Asparagales</taxon>
        <taxon>Orchidaceae</taxon>
        <taxon>Epidendroideae</taxon>
        <taxon>Malaxideae</taxon>
        <taxon>Dendrobiinae</taxon>
        <taxon>Dendrobium</taxon>
    </lineage>
</organism>
<dbReference type="AlphaFoldDB" id="A0ABD0VBD7"/>
<comment type="caution">
    <text evidence="2">The sequence shown here is derived from an EMBL/GenBank/DDBJ whole genome shotgun (WGS) entry which is preliminary data.</text>
</comment>
<gene>
    <name evidence="2" type="ORF">M5K25_011838</name>
</gene>
<accession>A0ABD0VBD7</accession>
<sequence>MIYDQGDQYEPSDGALQTYLGSSPYLQVNPSPNESKSRTRSTVGRFKPQFELPNGTGSISTVHSNHSENTLDLFLIYESCHSQKSINRAIILLEKGPKARGEVKKKKRRREEGNEGRNSSSTTAGFSSDAGILSE</sequence>
<dbReference type="Proteomes" id="UP001552299">
    <property type="component" value="Unassembled WGS sequence"/>
</dbReference>
<proteinExistence type="predicted"/>
<reference evidence="2 3" key="1">
    <citation type="journal article" date="2024" name="Plant Biotechnol. J.">
        <title>Dendrobium thyrsiflorum genome and its molecular insights into genes involved in important horticultural traits.</title>
        <authorList>
            <person name="Chen B."/>
            <person name="Wang J.Y."/>
            <person name="Zheng P.J."/>
            <person name="Li K.L."/>
            <person name="Liang Y.M."/>
            <person name="Chen X.F."/>
            <person name="Zhang C."/>
            <person name="Zhao X."/>
            <person name="He X."/>
            <person name="Zhang G.Q."/>
            <person name="Liu Z.J."/>
            <person name="Xu Q."/>
        </authorList>
    </citation>
    <scope>NUCLEOTIDE SEQUENCE [LARGE SCALE GENOMIC DNA]</scope>
    <source>
        <strain evidence="2">GZMU011</strain>
    </source>
</reference>
<evidence type="ECO:0000313" key="3">
    <source>
        <dbReference type="Proteomes" id="UP001552299"/>
    </source>
</evidence>
<dbReference type="EMBL" id="JANQDX010000009">
    <property type="protein sequence ID" value="KAL0919723.1"/>
    <property type="molecule type" value="Genomic_DNA"/>
</dbReference>
<feature type="compositionally biased region" description="Polar residues" evidence="1">
    <location>
        <begin position="19"/>
        <end position="34"/>
    </location>
</feature>
<name>A0ABD0VBD7_DENTH</name>
<feature type="region of interest" description="Disordered" evidence="1">
    <location>
        <begin position="1"/>
        <end position="59"/>
    </location>
</feature>
<feature type="region of interest" description="Disordered" evidence="1">
    <location>
        <begin position="97"/>
        <end position="135"/>
    </location>
</feature>
<evidence type="ECO:0000313" key="2">
    <source>
        <dbReference type="EMBL" id="KAL0919723.1"/>
    </source>
</evidence>
<keyword evidence="3" id="KW-1185">Reference proteome</keyword>
<protein>
    <submittedName>
        <fullName evidence="2">Uncharacterized protein</fullName>
    </submittedName>
</protein>
<evidence type="ECO:0000256" key="1">
    <source>
        <dbReference type="SAM" id="MobiDB-lite"/>
    </source>
</evidence>